<dbReference type="Proteomes" id="UP001209737">
    <property type="component" value="Unassembled WGS sequence"/>
</dbReference>
<accession>A0ABT3LYI8</accession>
<sequence>MVDSNDAFRKMKTLYGKRKNEFPDSDYSLELFTEKSKVVIKGEDIPTSFQVINTNLENPHFINYELKKDGNVIGSGSLKEFSPFEKKQEEVPTPHLPTTPLDIMKATFEMNRVYAEDLERVTKKYSDKFAEYDQEVEQRINKQKENLNEKLDSIEFANKRRMEIQNEEFGLERKRWELEKEQILARKRIREDRFRFTDVLGKVAEGAMEALSANPEQSVNLLVTGVKFLGKAWRGEPFEVEIPSS</sequence>
<comment type="caution">
    <text evidence="2">The sequence shown here is derived from an EMBL/GenBank/DDBJ whole genome shotgun (WGS) entry which is preliminary data.</text>
</comment>
<evidence type="ECO:0000256" key="1">
    <source>
        <dbReference type="SAM" id="Coils"/>
    </source>
</evidence>
<evidence type="ECO:0000313" key="2">
    <source>
        <dbReference type="EMBL" id="MCW7462795.1"/>
    </source>
</evidence>
<organism evidence="2 3">
    <name type="scientific">Leptospira limi</name>
    <dbReference type="NCBI Taxonomy" id="2950023"/>
    <lineage>
        <taxon>Bacteria</taxon>
        <taxon>Pseudomonadati</taxon>
        <taxon>Spirochaetota</taxon>
        <taxon>Spirochaetia</taxon>
        <taxon>Leptospirales</taxon>
        <taxon>Leptospiraceae</taxon>
        <taxon>Leptospira</taxon>
    </lineage>
</organism>
<dbReference type="GeneID" id="93340720"/>
<dbReference type="EMBL" id="JAMQPV010000001">
    <property type="protein sequence ID" value="MCW7462795.1"/>
    <property type="molecule type" value="Genomic_DNA"/>
</dbReference>
<protein>
    <submittedName>
        <fullName evidence="2">Uncharacterized protein</fullName>
    </submittedName>
</protein>
<proteinExistence type="predicted"/>
<keyword evidence="1" id="KW-0175">Coiled coil</keyword>
<feature type="coiled-coil region" evidence="1">
    <location>
        <begin position="115"/>
        <end position="167"/>
    </location>
</feature>
<dbReference type="RefSeq" id="WP_100766322.1">
    <property type="nucleotide sequence ID" value="NZ_JAMQPV010000001.1"/>
</dbReference>
<keyword evidence="3" id="KW-1185">Reference proteome</keyword>
<evidence type="ECO:0000313" key="3">
    <source>
        <dbReference type="Proteomes" id="UP001209737"/>
    </source>
</evidence>
<reference evidence="2 3" key="1">
    <citation type="submission" date="2022-06" db="EMBL/GenBank/DDBJ databases">
        <title>Leptospira isolates from biofilms formed at urban environments.</title>
        <authorList>
            <person name="Ribeiro P.S."/>
            <person name="Sousa T."/>
            <person name="Carvalho N."/>
            <person name="Aburjaile F."/>
            <person name="Neves F."/>
            <person name="Oliveira D."/>
            <person name="Blanco L."/>
            <person name="Lima J."/>
            <person name="Costa F."/>
            <person name="Brenig B."/>
            <person name="Soares S."/>
            <person name="Ramos R."/>
            <person name="Goes-Neto A."/>
            <person name="Matiuzzi M."/>
            <person name="Azevedo V."/>
            <person name="Ristow P."/>
        </authorList>
    </citation>
    <scope>NUCLEOTIDE SEQUENCE [LARGE SCALE GENOMIC DNA]</scope>
    <source>
        <strain evidence="2 3">VSF25</strain>
    </source>
</reference>
<name>A0ABT3LYI8_9LEPT</name>
<gene>
    <name evidence="2" type="ORF">ND812_11900</name>
</gene>